<keyword evidence="4" id="KW-1185">Reference proteome</keyword>
<accession>A0A7X5XZ01</accession>
<evidence type="ECO:0000256" key="2">
    <source>
        <dbReference type="SAM" id="SignalP"/>
    </source>
</evidence>
<name>A0A7X5XZ01_9SPHN</name>
<evidence type="ECO:0000313" key="4">
    <source>
        <dbReference type="Proteomes" id="UP000531251"/>
    </source>
</evidence>
<evidence type="ECO:0000313" key="3">
    <source>
        <dbReference type="EMBL" id="NJB97964.1"/>
    </source>
</evidence>
<dbReference type="Proteomes" id="UP000531251">
    <property type="component" value="Unassembled WGS sequence"/>
</dbReference>
<feature type="signal peptide" evidence="2">
    <location>
        <begin position="1"/>
        <end position="23"/>
    </location>
</feature>
<dbReference type="PROSITE" id="PS51257">
    <property type="entry name" value="PROKAR_LIPOPROTEIN"/>
    <property type="match status" value="1"/>
</dbReference>
<proteinExistence type="predicted"/>
<organism evidence="3 4">
    <name type="scientific">Sphingomonas trueperi</name>
    <dbReference type="NCBI Taxonomy" id="53317"/>
    <lineage>
        <taxon>Bacteria</taxon>
        <taxon>Pseudomonadati</taxon>
        <taxon>Pseudomonadota</taxon>
        <taxon>Alphaproteobacteria</taxon>
        <taxon>Sphingomonadales</taxon>
        <taxon>Sphingomonadaceae</taxon>
        <taxon>Sphingomonas</taxon>
    </lineage>
</organism>
<evidence type="ECO:0000256" key="1">
    <source>
        <dbReference type="SAM" id="MobiDB-lite"/>
    </source>
</evidence>
<evidence type="ECO:0008006" key="5">
    <source>
        <dbReference type="Google" id="ProtNLM"/>
    </source>
</evidence>
<reference evidence="3 4" key="1">
    <citation type="submission" date="2020-03" db="EMBL/GenBank/DDBJ databases">
        <title>Genomic Encyclopedia of Type Strains, Phase IV (KMG-IV): sequencing the most valuable type-strain genomes for metagenomic binning, comparative biology and taxonomic classification.</title>
        <authorList>
            <person name="Goeker M."/>
        </authorList>
    </citation>
    <scope>NUCLEOTIDE SEQUENCE [LARGE SCALE GENOMIC DNA]</scope>
    <source>
        <strain evidence="3 4">DSM 7225</strain>
    </source>
</reference>
<comment type="caution">
    <text evidence="3">The sequence shown here is derived from an EMBL/GenBank/DDBJ whole genome shotgun (WGS) entry which is preliminary data.</text>
</comment>
<feature type="region of interest" description="Disordered" evidence="1">
    <location>
        <begin position="39"/>
        <end position="83"/>
    </location>
</feature>
<sequence>MRLTPALLAACSLAACSSGLPPAADNTTNAASTAEINQTAPAATERAAGNSQLEPLNPPAPGQPGGLPDDRTPVSEAKFTPDSAQGAANVVQTYYALIESGRYDQAWALWSDDGKASGDDASTFAARFAPYSEYHANIGAPGQIEAGAGQRYVTVPVQVYARIKATGKPFYQLGEVTLHRAGDIDGATPEQKAWHIRAIKFRDDPGKPAQ</sequence>
<feature type="chain" id="PRO_5031245690" description="Lipoprotein" evidence="2">
    <location>
        <begin position="24"/>
        <end position="210"/>
    </location>
</feature>
<gene>
    <name evidence="3" type="ORF">GGR89_002291</name>
</gene>
<dbReference type="AlphaFoldDB" id="A0A7X5XZ01"/>
<protein>
    <recommendedName>
        <fullName evidence="5">Lipoprotein</fullName>
    </recommendedName>
</protein>
<keyword evidence="2" id="KW-0732">Signal</keyword>
<dbReference type="EMBL" id="JAATJB010000006">
    <property type="protein sequence ID" value="NJB97964.1"/>
    <property type="molecule type" value="Genomic_DNA"/>
</dbReference>
<dbReference type="RefSeq" id="WP_125976917.1">
    <property type="nucleotide sequence ID" value="NZ_BAAADY010000001.1"/>
</dbReference>